<proteinExistence type="inferred from homology"/>
<accession>A0A3S4VXT8</accession>
<sequence>MLIQIKEINQQNITDILYGKPCFYSLGCIFNEKIINYWKQNILKEKLGHYHNAPLIAKIGMAYYETINNEKLKKEYFENAKYWNDILRNACFPYISSIDYIISLFDIIWNKGCKRAVFNNRKTFAGLVRVLTENSSIEPHQDIFKRDDEITWNDNGQIKEQIAFNFFLDNAEDGGEMELWNWKPSDDEYRKFQHTNIKLNYGLDRSKISLPYTTYKPKLGEIVLFNPRYVHAVKKVNKGIRLTISCFLGVNKNEELVVWS</sequence>
<dbReference type="Pfam" id="PF22814">
    <property type="entry name" value="WelO5"/>
    <property type="match status" value="1"/>
</dbReference>
<name>A0A3S4VXT8_CAMJU</name>
<keyword evidence="1" id="KW-0479">Metal-binding</keyword>
<evidence type="ECO:0000259" key="2">
    <source>
        <dbReference type="PROSITE" id="PS51471"/>
    </source>
</evidence>
<dbReference type="Proteomes" id="UP000275504">
    <property type="component" value="Chromosome"/>
</dbReference>
<comment type="similarity">
    <text evidence="1">Belongs to the iron/ascorbate-dependent oxidoreductase family.</text>
</comment>
<gene>
    <name evidence="3" type="ORF">NCTC11951_00501</name>
</gene>
<dbReference type="EMBL" id="LR134359">
    <property type="protein sequence ID" value="VEG60892.1"/>
    <property type="molecule type" value="Genomic_DNA"/>
</dbReference>
<dbReference type="GO" id="GO:0016491">
    <property type="term" value="F:oxidoreductase activity"/>
    <property type="evidence" value="ECO:0007669"/>
    <property type="project" value="UniProtKB-KW"/>
</dbReference>
<dbReference type="Gene3D" id="2.60.120.620">
    <property type="entry name" value="q2cbj1_9rhob like domain"/>
    <property type="match status" value="1"/>
</dbReference>
<dbReference type="GO" id="GO:0046872">
    <property type="term" value="F:metal ion binding"/>
    <property type="evidence" value="ECO:0007669"/>
    <property type="project" value="UniProtKB-KW"/>
</dbReference>
<evidence type="ECO:0000313" key="3">
    <source>
        <dbReference type="EMBL" id="VEG60892.1"/>
    </source>
</evidence>
<evidence type="ECO:0000313" key="4">
    <source>
        <dbReference type="Proteomes" id="UP000275504"/>
    </source>
</evidence>
<keyword evidence="1" id="KW-0560">Oxidoreductase</keyword>
<dbReference type="InterPro" id="IPR005123">
    <property type="entry name" value="Oxoglu/Fe-dep_dioxygenase_dom"/>
</dbReference>
<organism evidence="3 4">
    <name type="scientific">Campylobacter jejuni subsp. doylei</name>
    <dbReference type="NCBI Taxonomy" id="32021"/>
    <lineage>
        <taxon>Bacteria</taxon>
        <taxon>Pseudomonadati</taxon>
        <taxon>Campylobacterota</taxon>
        <taxon>Epsilonproteobacteria</taxon>
        <taxon>Campylobacterales</taxon>
        <taxon>Campylobacteraceae</taxon>
        <taxon>Campylobacter</taxon>
    </lineage>
</organism>
<evidence type="ECO:0000256" key="1">
    <source>
        <dbReference type="RuleBase" id="RU003682"/>
    </source>
</evidence>
<protein>
    <recommendedName>
        <fullName evidence="2">Fe2OG dioxygenase domain-containing protein</fullName>
    </recommendedName>
</protein>
<dbReference type="InterPro" id="IPR055091">
    <property type="entry name" value="WelO5-like"/>
</dbReference>
<dbReference type="PROSITE" id="PS51471">
    <property type="entry name" value="FE2OG_OXY"/>
    <property type="match status" value="1"/>
</dbReference>
<keyword evidence="1" id="KW-0408">Iron</keyword>
<dbReference type="AlphaFoldDB" id="A0A3S4VXT8"/>
<reference evidence="3 4" key="1">
    <citation type="submission" date="2018-12" db="EMBL/GenBank/DDBJ databases">
        <authorList>
            <consortium name="Pathogen Informatics"/>
        </authorList>
    </citation>
    <scope>NUCLEOTIDE SEQUENCE [LARGE SCALE GENOMIC DNA]</scope>
    <source>
        <strain evidence="3 4">NCTC11951</strain>
    </source>
</reference>
<feature type="domain" description="Fe2OG dioxygenase" evidence="2">
    <location>
        <begin position="121"/>
        <end position="250"/>
    </location>
</feature>